<sequence length="162" mass="17408">MQLLQRTLLLALLAATPALAQPTTLSKARVQVARETAQVRQLERSGQLRPAPVASSCLDRSGHSRLTVLVDTKGTPRLVRYARRQPDHSVSFTGYYDAAGRLRLATGSAAGLAGPLYNLTAEYDPRGILLHESGTRRPGWNADLRSLGGLNAAALRLGRCPA</sequence>
<evidence type="ECO:0000256" key="1">
    <source>
        <dbReference type="SAM" id="SignalP"/>
    </source>
</evidence>
<protein>
    <submittedName>
        <fullName evidence="2">Uncharacterized protein</fullName>
    </submittedName>
</protein>
<dbReference type="EMBL" id="CP000359">
    <property type="protein sequence ID" value="ABF45617.1"/>
    <property type="molecule type" value="Genomic_DNA"/>
</dbReference>
<organism evidence="2 3">
    <name type="scientific">Deinococcus geothermalis (strain DSM 11300 / CIP 105573 / AG-3a)</name>
    <dbReference type="NCBI Taxonomy" id="319795"/>
    <lineage>
        <taxon>Bacteria</taxon>
        <taxon>Thermotogati</taxon>
        <taxon>Deinococcota</taxon>
        <taxon>Deinococci</taxon>
        <taxon>Deinococcales</taxon>
        <taxon>Deinococcaceae</taxon>
        <taxon>Deinococcus</taxon>
    </lineage>
</organism>
<proteinExistence type="predicted"/>
<keyword evidence="1" id="KW-0732">Signal</keyword>
<name>Q1IYR7_DEIGD</name>
<accession>Q1IYR7</accession>
<dbReference type="STRING" id="319795.Dgeo_1321"/>
<dbReference type="AlphaFoldDB" id="Q1IYR7"/>
<dbReference type="HOGENOM" id="CLU_1632673_0_0_0"/>
<gene>
    <name evidence="2" type="ordered locus">Dgeo_1321</name>
</gene>
<evidence type="ECO:0000313" key="2">
    <source>
        <dbReference type="EMBL" id="ABF45617.1"/>
    </source>
</evidence>
<dbReference type="Proteomes" id="UP000002431">
    <property type="component" value="Chromosome"/>
</dbReference>
<feature type="chain" id="PRO_5004191856" evidence="1">
    <location>
        <begin position="21"/>
        <end position="162"/>
    </location>
</feature>
<dbReference type="KEGG" id="dge:Dgeo_1321"/>
<feature type="signal peptide" evidence="1">
    <location>
        <begin position="1"/>
        <end position="20"/>
    </location>
</feature>
<evidence type="ECO:0000313" key="3">
    <source>
        <dbReference type="Proteomes" id="UP000002431"/>
    </source>
</evidence>
<keyword evidence="3" id="KW-1185">Reference proteome</keyword>
<reference evidence="2" key="1">
    <citation type="submission" date="2006-04" db="EMBL/GenBank/DDBJ databases">
        <title>Complete sequence of chromosome of Deinococcus geothermalis DSM 11300.</title>
        <authorList>
            <consortium name="US DOE Joint Genome Institute"/>
            <person name="Copeland A."/>
            <person name="Lucas S."/>
            <person name="Lapidus A."/>
            <person name="Barry K."/>
            <person name="Detter J.C."/>
            <person name="Glavina del Rio T."/>
            <person name="Hammon N."/>
            <person name="Israni S."/>
            <person name="Dalin E."/>
            <person name="Tice H."/>
            <person name="Pitluck S."/>
            <person name="Brettin T."/>
            <person name="Bruce D."/>
            <person name="Han C."/>
            <person name="Tapia R."/>
            <person name="Saunders E."/>
            <person name="Gilna P."/>
            <person name="Schmutz J."/>
            <person name="Larimer F."/>
            <person name="Land M."/>
            <person name="Hauser L."/>
            <person name="Kyrpides N."/>
            <person name="Kim E."/>
            <person name="Daly M.J."/>
            <person name="Fredrickson J.K."/>
            <person name="Makarova K.S."/>
            <person name="Gaidamakova E.K."/>
            <person name="Zhai M."/>
            <person name="Richardson P."/>
        </authorList>
    </citation>
    <scope>NUCLEOTIDE SEQUENCE</scope>
    <source>
        <strain evidence="2">DSM 11300</strain>
    </source>
</reference>
<dbReference type="RefSeq" id="WP_011530454.1">
    <property type="nucleotide sequence ID" value="NC_008025.1"/>
</dbReference>